<evidence type="ECO:0000256" key="1">
    <source>
        <dbReference type="SAM" id="MobiDB-lite"/>
    </source>
</evidence>
<sequence length="214" mass="23056">MDGLVAIAEDKNPTDDALRNNSNPVPAIPDPTATQEPLVGSQKRKARKTKITHLVRSLDGQPSSAPTLACLFVLLEALRRKGCTAVPLVRHDEKSPPSSYQSSCSVEETCRAELTISGEAGVDQNCSITQDIPAVSAFFSLAALAEVAAMENVHSSLAVLACVEALDNLCMAFLSYTLEVMNTLTTGVVSFLFPNGFEKENVMVEFRTQIKQKN</sequence>
<organism evidence="2 3">
    <name type="scientific">Ranitomeya imitator</name>
    <name type="common">mimic poison frog</name>
    <dbReference type="NCBI Taxonomy" id="111125"/>
    <lineage>
        <taxon>Eukaryota</taxon>
        <taxon>Metazoa</taxon>
        <taxon>Chordata</taxon>
        <taxon>Craniata</taxon>
        <taxon>Vertebrata</taxon>
        <taxon>Euteleostomi</taxon>
        <taxon>Amphibia</taxon>
        <taxon>Batrachia</taxon>
        <taxon>Anura</taxon>
        <taxon>Neobatrachia</taxon>
        <taxon>Hyloidea</taxon>
        <taxon>Dendrobatidae</taxon>
        <taxon>Dendrobatinae</taxon>
        <taxon>Ranitomeya</taxon>
    </lineage>
</organism>
<proteinExistence type="predicted"/>
<protein>
    <submittedName>
        <fullName evidence="2">Uncharacterized protein</fullName>
    </submittedName>
</protein>
<feature type="compositionally biased region" description="Basic and acidic residues" evidence="1">
    <location>
        <begin position="8"/>
        <end position="18"/>
    </location>
</feature>
<accession>A0ABN9M8Y1</accession>
<evidence type="ECO:0000313" key="3">
    <source>
        <dbReference type="Proteomes" id="UP001176940"/>
    </source>
</evidence>
<keyword evidence="3" id="KW-1185">Reference proteome</keyword>
<gene>
    <name evidence="2" type="ORF">RIMI_LOCUS17783097</name>
</gene>
<dbReference type="EMBL" id="CAUEEQ010052689">
    <property type="protein sequence ID" value="CAJ0961514.1"/>
    <property type="molecule type" value="Genomic_DNA"/>
</dbReference>
<feature type="region of interest" description="Disordered" evidence="1">
    <location>
        <begin position="1"/>
        <end position="43"/>
    </location>
</feature>
<name>A0ABN9M8Y1_9NEOB</name>
<reference evidence="2" key="1">
    <citation type="submission" date="2023-07" db="EMBL/GenBank/DDBJ databases">
        <authorList>
            <person name="Stuckert A."/>
        </authorList>
    </citation>
    <scope>NUCLEOTIDE SEQUENCE</scope>
</reference>
<evidence type="ECO:0000313" key="2">
    <source>
        <dbReference type="EMBL" id="CAJ0961514.1"/>
    </source>
</evidence>
<comment type="caution">
    <text evidence="2">The sequence shown here is derived from an EMBL/GenBank/DDBJ whole genome shotgun (WGS) entry which is preliminary data.</text>
</comment>
<dbReference type="Proteomes" id="UP001176940">
    <property type="component" value="Unassembled WGS sequence"/>
</dbReference>